<dbReference type="AlphaFoldDB" id="A1ZUI6"/>
<dbReference type="OrthoDB" id="1189226at2"/>
<evidence type="ECO:0000313" key="3">
    <source>
        <dbReference type="Proteomes" id="UP000004095"/>
    </source>
</evidence>
<feature type="domain" description="Knr4/Smi1-like" evidence="1">
    <location>
        <begin position="29"/>
        <end position="147"/>
    </location>
</feature>
<evidence type="ECO:0000259" key="1">
    <source>
        <dbReference type="Pfam" id="PF09346"/>
    </source>
</evidence>
<dbReference type="RefSeq" id="WP_002701815.1">
    <property type="nucleotide sequence ID" value="NZ_AAWS01000040.1"/>
</dbReference>
<dbReference type="Gene3D" id="3.40.1580.10">
    <property type="entry name" value="SMI1/KNR4-like"/>
    <property type="match status" value="1"/>
</dbReference>
<dbReference type="SUPFAM" id="SSF160631">
    <property type="entry name" value="SMI1/KNR4-like"/>
    <property type="match status" value="1"/>
</dbReference>
<dbReference type="Proteomes" id="UP000004095">
    <property type="component" value="Unassembled WGS sequence"/>
</dbReference>
<proteinExistence type="predicted"/>
<reference evidence="2 3" key="1">
    <citation type="submission" date="2007-01" db="EMBL/GenBank/DDBJ databases">
        <authorList>
            <person name="Haygood M."/>
            <person name="Podell S."/>
            <person name="Anderson C."/>
            <person name="Hopkinson B."/>
            <person name="Roe K."/>
            <person name="Barbeau K."/>
            <person name="Gaasterland T."/>
            <person name="Ferriera S."/>
            <person name="Johnson J."/>
            <person name="Kravitz S."/>
            <person name="Beeson K."/>
            <person name="Sutton G."/>
            <person name="Rogers Y.-H."/>
            <person name="Friedman R."/>
            <person name="Frazier M."/>
            <person name="Venter J.C."/>
        </authorList>
    </citation>
    <scope>NUCLEOTIDE SEQUENCE [LARGE SCALE GENOMIC DNA]</scope>
    <source>
        <strain evidence="2 3">ATCC 23134</strain>
    </source>
</reference>
<sequence length="273" mass="31897">MKDINSGYSSIFKIKKNIEFVYDEREYQGCTEAEIQELEALHPSGLSIPQIFKDFLTVVGKTIRGFTWAPGFFYSFIMYETEMLIAPKGLWNYENVIPKDALIFEGFDDCRKFIRLSEGNDPSVYFVEEGDSEYTLVSNKFSQYIEEVFTKYNYKDIGYTLSVVKKINHLKALILDTKEVLTTLMAITNKETHSLIERALDWYEDAYQIIQNLYRGRGLEENKEKLNDILDIYSYVDDMKISDAHKYKLVEKIGEVIEYFHQNASDIIVLQNN</sequence>
<comment type="caution">
    <text evidence="2">The sequence shown here is derived from an EMBL/GenBank/DDBJ whole genome shotgun (WGS) entry which is preliminary data.</text>
</comment>
<protein>
    <recommendedName>
        <fullName evidence="1">Knr4/Smi1-like domain-containing protein</fullName>
    </recommendedName>
</protein>
<name>A1ZUI6_MICM2</name>
<keyword evidence="3" id="KW-1185">Reference proteome</keyword>
<dbReference type="InterPro" id="IPR037883">
    <property type="entry name" value="Knr4/Smi1-like_sf"/>
</dbReference>
<dbReference type="Pfam" id="PF09346">
    <property type="entry name" value="SMI1_KNR4"/>
    <property type="match status" value="1"/>
</dbReference>
<organism evidence="2 3">
    <name type="scientific">Microscilla marina ATCC 23134</name>
    <dbReference type="NCBI Taxonomy" id="313606"/>
    <lineage>
        <taxon>Bacteria</taxon>
        <taxon>Pseudomonadati</taxon>
        <taxon>Bacteroidota</taxon>
        <taxon>Cytophagia</taxon>
        <taxon>Cytophagales</taxon>
        <taxon>Microscillaceae</taxon>
        <taxon>Microscilla</taxon>
    </lineage>
</organism>
<evidence type="ECO:0000313" key="2">
    <source>
        <dbReference type="EMBL" id="EAY26005.1"/>
    </source>
</evidence>
<accession>A1ZUI6</accession>
<dbReference type="InterPro" id="IPR018958">
    <property type="entry name" value="Knr4/Smi1-like_dom"/>
</dbReference>
<dbReference type="EMBL" id="AAWS01000040">
    <property type="protein sequence ID" value="EAY26005.1"/>
    <property type="molecule type" value="Genomic_DNA"/>
</dbReference>
<gene>
    <name evidence="2" type="ORF">M23134_07154</name>
</gene>